<dbReference type="SUPFAM" id="SSF52058">
    <property type="entry name" value="L domain-like"/>
    <property type="match status" value="2"/>
</dbReference>
<dbReference type="Gene3D" id="3.40.50.300">
    <property type="entry name" value="P-loop containing nucleotide triphosphate hydrolases"/>
    <property type="match status" value="1"/>
</dbReference>
<dbReference type="InterPro" id="IPR035897">
    <property type="entry name" value="Toll_tir_struct_dom_sf"/>
</dbReference>
<dbReference type="InterPro" id="IPR027417">
    <property type="entry name" value="P-loop_NTPase"/>
</dbReference>
<dbReference type="Pfam" id="PF20160">
    <property type="entry name" value="C-JID"/>
    <property type="match status" value="1"/>
</dbReference>
<keyword evidence="4" id="KW-0378">Hydrolase</keyword>
<comment type="caution">
    <text evidence="9">The sequence shown here is derived from an EMBL/GenBank/DDBJ whole genome shotgun (WGS) entry which is preliminary data.</text>
</comment>
<dbReference type="InterPro" id="IPR032675">
    <property type="entry name" value="LRR_dom_sf"/>
</dbReference>
<dbReference type="PRINTS" id="PR00364">
    <property type="entry name" value="DISEASERSIST"/>
</dbReference>
<dbReference type="EC" id="3.2.2.6" evidence="1"/>
<dbReference type="Gene3D" id="1.10.8.430">
    <property type="entry name" value="Helical domain of apoptotic protease-activating factors"/>
    <property type="match status" value="1"/>
</dbReference>
<dbReference type="InterPro" id="IPR045344">
    <property type="entry name" value="C-JID"/>
</dbReference>
<organism evidence="9 10">
    <name type="scientific">Brassica napus</name>
    <name type="common">Rape</name>
    <dbReference type="NCBI Taxonomy" id="3708"/>
    <lineage>
        <taxon>Eukaryota</taxon>
        <taxon>Viridiplantae</taxon>
        <taxon>Streptophyta</taxon>
        <taxon>Embryophyta</taxon>
        <taxon>Tracheophyta</taxon>
        <taxon>Spermatophyta</taxon>
        <taxon>Magnoliopsida</taxon>
        <taxon>eudicotyledons</taxon>
        <taxon>Gunneridae</taxon>
        <taxon>Pentapetalae</taxon>
        <taxon>rosids</taxon>
        <taxon>malvids</taxon>
        <taxon>Brassicales</taxon>
        <taxon>Brassicaceae</taxon>
        <taxon>Brassiceae</taxon>
        <taxon>Brassica</taxon>
    </lineage>
</organism>
<dbReference type="SUPFAM" id="SSF52200">
    <property type="entry name" value="Toll/Interleukin receptor TIR domain"/>
    <property type="match status" value="1"/>
</dbReference>
<protein>
    <recommendedName>
        <fullName evidence="1">ADP-ribosyl cyclase/cyclic ADP-ribose hydrolase</fullName>
        <ecNumber evidence="1">3.2.2.6</ecNumber>
    </recommendedName>
</protein>
<name>A0ABQ8ER90_BRANA</name>
<dbReference type="Pfam" id="PF07725">
    <property type="entry name" value="LRR_3"/>
    <property type="match status" value="1"/>
</dbReference>
<dbReference type="InterPro" id="IPR036390">
    <property type="entry name" value="WH_DNA-bd_sf"/>
</dbReference>
<dbReference type="InterPro" id="IPR058192">
    <property type="entry name" value="WHD_ROQ1-like"/>
</dbReference>
<evidence type="ECO:0000256" key="3">
    <source>
        <dbReference type="ARBA" id="ARBA00022737"/>
    </source>
</evidence>
<keyword evidence="2" id="KW-0433">Leucine-rich repeat</keyword>
<evidence type="ECO:0000256" key="1">
    <source>
        <dbReference type="ARBA" id="ARBA00011982"/>
    </source>
</evidence>
<gene>
    <name evidence="9" type="ORF">HID58_003824</name>
</gene>
<evidence type="ECO:0000313" key="9">
    <source>
        <dbReference type="EMBL" id="KAH0944187.1"/>
    </source>
</evidence>
<dbReference type="Pfam" id="PF00931">
    <property type="entry name" value="NB-ARC"/>
    <property type="match status" value="1"/>
</dbReference>
<dbReference type="SMART" id="SM00255">
    <property type="entry name" value="TIR"/>
    <property type="match status" value="1"/>
</dbReference>
<evidence type="ECO:0000256" key="2">
    <source>
        <dbReference type="ARBA" id="ARBA00022614"/>
    </source>
</evidence>
<dbReference type="SUPFAM" id="SSF46785">
    <property type="entry name" value="Winged helix' DNA-binding domain"/>
    <property type="match status" value="1"/>
</dbReference>
<dbReference type="InterPro" id="IPR044974">
    <property type="entry name" value="Disease_R_plants"/>
</dbReference>
<proteinExistence type="predicted"/>
<evidence type="ECO:0000313" key="10">
    <source>
        <dbReference type="Proteomes" id="UP000824890"/>
    </source>
</evidence>
<keyword evidence="6" id="KW-0520">NAD</keyword>
<evidence type="ECO:0000256" key="4">
    <source>
        <dbReference type="ARBA" id="ARBA00022801"/>
    </source>
</evidence>
<dbReference type="Gene3D" id="3.40.50.10140">
    <property type="entry name" value="Toll/interleukin-1 receptor homology (TIR) domain"/>
    <property type="match status" value="1"/>
</dbReference>
<dbReference type="Gene3D" id="3.80.10.10">
    <property type="entry name" value="Ribonuclease Inhibitor"/>
    <property type="match status" value="3"/>
</dbReference>
<dbReference type="Pfam" id="PF01582">
    <property type="entry name" value="TIR"/>
    <property type="match status" value="1"/>
</dbReference>
<dbReference type="Proteomes" id="UP000824890">
    <property type="component" value="Unassembled WGS sequence"/>
</dbReference>
<dbReference type="Pfam" id="PF23282">
    <property type="entry name" value="WHD_ROQ1"/>
    <property type="match status" value="1"/>
</dbReference>
<keyword evidence="5" id="KW-0611">Plant defense</keyword>
<dbReference type="PANTHER" id="PTHR11017">
    <property type="entry name" value="LEUCINE-RICH REPEAT-CONTAINING PROTEIN"/>
    <property type="match status" value="1"/>
</dbReference>
<evidence type="ECO:0000256" key="5">
    <source>
        <dbReference type="ARBA" id="ARBA00022821"/>
    </source>
</evidence>
<reference evidence="9 10" key="1">
    <citation type="submission" date="2021-05" db="EMBL/GenBank/DDBJ databases">
        <title>Genome Assembly of Synthetic Allotetraploid Brassica napus Reveals Homoeologous Exchanges between Subgenomes.</title>
        <authorList>
            <person name="Davis J.T."/>
        </authorList>
    </citation>
    <scope>NUCLEOTIDE SEQUENCE [LARGE SCALE GENOMIC DNA]</scope>
    <source>
        <strain evidence="10">cv. Da-Ae</strain>
        <tissue evidence="9">Seedling</tissue>
    </source>
</reference>
<evidence type="ECO:0000256" key="7">
    <source>
        <dbReference type="ARBA" id="ARBA00047304"/>
    </source>
</evidence>
<feature type="domain" description="TIR" evidence="8">
    <location>
        <begin position="50"/>
        <end position="214"/>
    </location>
</feature>
<evidence type="ECO:0000256" key="6">
    <source>
        <dbReference type="ARBA" id="ARBA00023027"/>
    </source>
</evidence>
<comment type="catalytic activity">
    <reaction evidence="7">
        <text>NAD(+) + H2O = ADP-D-ribose + nicotinamide + H(+)</text>
        <dbReference type="Rhea" id="RHEA:16301"/>
        <dbReference type="ChEBI" id="CHEBI:15377"/>
        <dbReference type="ChEBI" id="CHEBI:15378"/>
        <dbReference type="ChEBI" id="CHEBI:17154"/>
        <dbReference type="ChEBI" id="CHEBI:57540"/>
        <dbReference type="ChEBI" id="CHEBI:57967"/>
        <dbReference type="EC" id="3.2.2.6"/>
    </reaction>
    <physiologicalReaction direction="left-to-right" evidence="7">
        <dbReference type="Rhea" id="RHEA:16302"/>
    </physiologicalReaction>
</comment>
<dbReference type="PANTHER" id="PTHR11017:SF317">
    <property type="entry name" value="ADP-RIBOSYL CYCLASE_CYCLIC ADP-RIBOSE HYDROLASE"/>
    <property type="match status" value="1"/>
</dbReference>
<keyword evidence="3" id="KW-0677">Repeat</keyword>
<dbReference type="EMBL" id="JAGKQM010000001">
    <property type="protein sequence ID" value="KAH0944187.1"/>
    <property type="molecule type" value="Genomic_DNA"/>
</dbReference>
<accession>A0ABQ8ER90</accession>
<dbReference type="InterPro" id="IPR000157">
    <property type="entry name" value="TIR_dom"/>
</dbReference>
<keyword evidence="10" id="KW-1185">Reference proteome</keyword>
<dbReference type="InterPro" id="IPR002182">
    <property type="entry name" value="NB-ARC"/>
</dbReference>
<dbReference type="PROSITE" id="PS50104">
    <property type="entry name" value="TIR"/>
    <property type="match status" value="1"/>
</dbReference>
<evidence type="ECO:0000259" key="8">
    <source>
        <dbReference type="PROSITE" id="PS50104"/>
    </source>
</evidence>
<sequence length="1064" mass="120112">MDLYLLLVTVSATIFTLLGRRIFSFVYGKFRVQENRIIASSPKSTLPRNCTHDVFPSFHGADVRKSFLSHLVKEFGSKGINLFIDNEITRGEFIGPELKKTIQGSRIAIVLLSKRYASSSWCLDELVEIMKCKEELGQTVVPVFYEVDPSDVKKQAGEFGKVFKKTCKGKTNEVTRKWSQALSKVATLAGYHSMNWENEAKMVEDVATDVAKKLFNSTPSRDFDEFIGMEAHMNKISRVLGTDLDEVRMIGIWGPAGIGKTTIARCLFNQLSHTFQHSVFMMNVKAMYTPPVCSDDYNVKLHLQQKFLSQLLNQSEDLKISHLGVAQERLNDKKVLVVLDNVDRLINCEAIQMFCMYAFGQKSPEDGFEKLVWEVTDLAGKLPLGLRVMGSYFRGMPKEEWENALPELRMCLDGEIESILMFGYNALSHENKDLFLHIACFFNLERTKKVVEHLSKRFSDVRQRLNVLADKSLISFERGCVSMHDLLVQLGRDIVRKQSSEPGQRQFLVGERETCELLADDAAGSRSVIGIIFDGEEINVSERAFEGMSNLQFLRIETECDGGPSYLSRKLRLLDWSYFPMTCLHCIPNPELLVELIMYRSKLEKLWEGTKLLSYLKWVDLNYSENLKDVSSLSTATSLEKLNLTGCSSLVELPSSIGNAVHLKKLDLSECSSLVELPSSIENITNLQFLCLRSCSRLVELPSGIDNAIRNLQGLDLSGCSGLVGVPSSIGNATNLKILDFSRCSSLVKLPASIGNLHKLETLFLIECRKLEFLPVDINLKSLQLLDLTNCSLVKSFPEISTNIKCMCLSGTAIKEVPSSIRLWPHLKEFYLSYSENLKELPHVLDTMTVLVMSNTEIQEIPPWIKRSSRLHRLVLKGCKELLSLPQLPSSLSEIDAENCESLERLDCSFLNQKIALNFANCFKLNKEARDVIIQTSAYKVKILPGKEMPNYFNYQANGDSLVIKLNERPSPSTIIGKACILLVSKEEVQASKEKITLDHWIKQNSINVPCSRSFHNLFPALTEHLYIFAFEADVTSDELCLKFGVEGDEWMIKECGVHYLNTS</sequence>
<dbReference type="InterPro" id="IPR011713">
    <property type="entry name" value="Leu-rich_rpt_3"/>
</dbReference>
<dbReference type="InterPro" id="IPR042197">
    <property type="entry name" value="Apaf_helical"/>
</dbReference>
<dbReference type="SUPFAM" id="SSF52540">
    <property type="entry name" value="P-loop containing nucleoside triphosphate hydrolases"/>
    <property type="match status" value="1"/>
</dbReference>